<feature type="transmembrane region" description="Helical" evidence="3">
    <location>
        <begin position="330"/>
        <end position="350"/>
    </location>
</feature>
<evidence type="ECO:0000256" key="1">
    <source>
        <dbReference type="ARBA" id="ARBA00004141"/>
    </source>
</evidence>
<feature type="transmembrane region" description="Helical" evidence="3">
    <location>
        <begin position="370"/>
        <end position="392"/>
    </location>
</feature>
<name>A0A517LQ01_9PEZI</name>
<comment type="similarity">
    <text evidence="2">Belongs to the major facilitator superfamily. Monocarboxylate porter (TC 2.A.1.13) family.</text>
</comment>
<feature type="transmembrane region" description="Helical" evidence="3">
    <location>
        <begin position="277"/>
        <end position="296"/>
    </location>
</feature>
<dbReference type="Pfam" id="PF07690">
    <property type="entry name" value="MFS_1"/>
    <property type="match status" value="1"/>
</dbReference>
<accession>A0A517LQ01</accession>
<dbReference type="Gene3D" id="1.20.1250.20">
    <property type="entry name" value="MFS general substrate transporter like domains"/>
    <property type="match status" value="2"/>
</dbReference>
<feature type="transmembrane region" description="Helical" evidence="3">
    <location>
        <begin position="75"/>
        <end position="94"/>
    </location>
</feature>
<evidence type="ECO:0000313" key="4">
    <source>
        <dbReference type="EMBL" id="QDS77728.1"/>
    </source>
</evidence>
<reference evidence="4 5" key="1">
    <citation type="submission" date="2019-07" db="EMBL/GenBank/DDBJ databases">
        <title>Finished genome of Venturia effusa.</title>
        <authorList>
            <person name="Young C.A."/>
            <person name="Cox M.P."/>
            <person name="Ganley A.R.D."/>
            <person name="David W.J."/>
        </authorList>
    </citation>
    <scope>NUCLEOTIDE SEQUENCE [LARGE SCALE GENOMIC DNA]</scope>
    <source>
        <strain evidence="5">albino</strain>
    </source>
</reference>
<dbReference type="InterPro" id="IPR050327">
    <property type="entry name" value="Proton-linked_MCT"/>
</dbReference>
<dbReference type="GO" id="GO:0016020">
    <property type="term" value="C:membrane"/>
    <property type="evidence" value="ECO:0007669"/>
    <property type="project" value="UniProtKB-SubCell"/>
</dbReference>
<feature type="transmembrane region" description="Helical" evidence="3">
    <location>
        <begin position="195"/>
        <end position="215"/>
    </location>
</feature>
<dbReference type="EMBL" id="CP042202">
    <property type="protein sequence ID" value="QDS77728.1"/>
    <property type="molecule type" value="Genomic_DNA"/>
</dbReference>
<keyword evidence="3" id="KW-0472">Membrane</keyword>
<keyword evidence="3" id="KW-1133">Transmembrane helix</keyword>
<feature type="transmembrane region" description="Helical" evidence="3">
    <location>
        <begin position="106"/>
        <end position="125"/>
    </location>
</feature>
<evidence type="ECO:0000313" key="5">
    <source>
        <dbReference type="Proteomes" id="UP000316270"/>
    </source>
</evidence>
<dbReference type="Proteomes" id="UP000316270">
    <property type="component" value="Chromosome 18"/>
</dbReference>
<evidence type="ECO:0008006" key="6">
    <source>
        <dbReference type="Google" id="ProtNLM"/>
    </source>
</evidence>
<feature type="transmembrane region" description="Helical" evidence="3">
    <location>
        <begin position="404"/>
        <end position="428"/>
    </location>
</feature>
<feature type="transmembrane region" description="Helical" evidence="3">
    <location>
        <begin position="34"/>
        <end position="55"/>
    </location>
</feature>
<keyword evidence="3" id="KW-0812">Transmembrane</keyword>
<evidence type="ECO:0000256" key="3">
    <source>
        <dbReference type="SAM" id="Phobius"/>
    </source>
</evidence>
<dbReference type="SUPFAM" id="SSF103473">
    <property type="entry name" value="MFS general substrate transporter"/>
    <property type="match status" value="1"/>
</dbReference>
<dbReference type="InterPro" id="IPR036259">
    <property type="entry name" value="MFS_trans_sf"/>
</dbReference>
<dbReference type="OrthoDB" id="2213137at2759"/>
<gene>
    <name evidence="4" type="ORF">FKW77_004403</name>
</gene>
<feature type="transmembrane region" description="Helical" evidence="3">
    <location>
        <begin position="131"/>
        <end position="151"/>
    </location>
</feature>
<protein>
    <recommendedName>
        <fullName evidence="6">Major facilitator superfamily (MFS) profile domain-containing protein</fullName>
    </recommendedName>
</protein>
<proteinExistence type="inferred from homology"/>
<comment type="subcellular location">
    <subcellularLocation>
        <location evidence="1">Membrane</location>
        <topology evidence="1">Multi-pass membrane protein</topology>
    </subcellularLocation>
</comment>
<keyword evidence="5" id="KW-1185">Reference proteome</keyword>
<organism evidence="4 5">
    <name type="scientific">Venturia effusa</name>
    <dbReference type="NCBI Taxonomy" id="50376"/>
    <lineage>
        <taxon>Eukaryota</taxon>
        <taxon>Fungi</taxon>
        <taxon>Dikarya</taxon>
        <taxon>Ascomycota</taxon>
        <taxon>Pezizomycotina</taxon>
        <taxon>Dothideomycetes</taxon>
        <taxon>Pleosporomycetidae</taxon>
        <taxon>Venturiales</taxon>
        <taxon>Venturiaceae</taxon>
        <taxon>Venturia</taxon>
    </lineage>
</organism>
<evidence type="ECO:0000256" key="2">
    <source>
        <dbReference type="ARBA" id="ARBA00006727"/>
    </source>
</evidence>
<dbReference type="PANTHER" id="PTHR11360:SF287">
    <property type="entry name" value="MFS MONOCARBOXYLATE TRANSPORTER"/>
    <property type="match status" value="1"/>
</dbReference>
<sequence length="448" mass="48167">MAATEILHSPSELNDIENLKISTSSLTPADGGPAAWRILLAAVILESLLWGFLLSFGVFQDYYAHLPQFVDDPNIAVVGTVATGIAYLGAPAIVLMMDRFQGCERALIWIGWPLCLGGLVAGSFATTLAGLIFTQGVMYGVGFVLLYYPAIHFVNEFWIKRRGFAFGTMCASSALAGVIFPFTLETLLMKYGYQITLRALALGLVVLTAPVVPFLRTRDPSSEHQYTTASDDWKCLGKVDFWIYSIANAIQNFGYFFPALYLPSIATSAGHSATEGALLVAVLSIAQAMGQFGFGYASDRKIPLNILVLISCMCSGTAIIFLYCLAPKTLACLITFSLTYGFFAGAWISLWSQMGTTIYGGKPPTTLVSLSLLCFGAGIGNVAAGPVSAKLINLRWDKPGAGKYDLVMIFTGFCMTFAGAVVLAVMVWRGLSARCAKARDGMGRCTKK</sequence>
<feature type="transmembrane region" description="Helical" evidence="3">
    <location>
        <begin position="163"/>
        <end position="183"/>
    </location>
</feature>
<dbReference type="PANTHER" id="PTHR11360">
    <property type="entry name" value="MONOCARBOXYLATE TRANSPORTER"/>
    <property type="match status" value="1"/>
</dbReference>
<dbReference type="AlphaFoldDB" id="A0A517LQ01"/>
<dbReference type="InterPro" id="IPR011701">
    <property type="entry name" value="MFS"/>
</dbReference>
<dbReference type="GO" id="GO:0022857">
    <property type="term" value="F:transmembrane transporter activity"/>
    <property type="evidence" value="ECO:0007669"/>
    <property type="project" value="InterPro"/>
</dbReference>
<feature type="transmembrane region" description="Helical" evidence="3">
    <location>
        <begin position="302"/>
        <end position="323"/>
    </location>
</feature>